<dbReference type="RefSeq" id="WP_224315590.1">
    <property type="nucleotide sequence ID" value="NZ_JAIRBM010000023.1"/>
</dbReference>
<keyword evidence="4 5" id="KW-0472">Membrane</keyword>
<evidence type="ECO:0000256" key="4">
    <source>
        <dbReference type="ARBA" id="ARBA00023136"/>
    </source>
</evidence>
<evidence type="ECO:0000313" key="6">
    <source>
        <dbReference type="EMBL" id="MBZ6078838.1"/>
    </source>
</evidence>
<dbReference type="EMBL" id="JAIRBM010000023">
    <property type="protein sequence ID" value="MBZ6078838.1"/>
    <property type="molecule type" value="Genomic_DNA"/>
</dbReference>
<feature type="transmembrane region" description="Helical" evidence="5">
    <location>
        <begin position="32"/>
        <end position="58"/>
    </location>
</feature>
<comment type="subcellular location">
    <subcellularLocation>
        <location evidence="1">Membrane</location>
    </subcellularLocation>
</comment>
<evidence type="ECO:0000256" key="1">
    <source>
        <dbReference type="ARBA" id="ARBA00004370"/>
    </source>
</evidence>
<keyword evidence="7" id="KW-1185">Reference proteome</keyword>
<comment type="caution">
    <text evidence="6">The sequence shown here is derived from an EMBL/GenBank/DDBJ whole genome shotgun (WGS) entry which is preliminary data.</text>
</comment>
<evidence type="ECO:0000313" key="7">
    <source>
        <dbReference type="Proteomes" id="UP000704176"/>
    </source>
</evidence>
<evidence type="ECO:0000256" key="3">
    <source>
        <dbReference type="ARBA" id="ARBA00022989"/>
    </source>
</evidence>
<accession>A0ABS7VTE5</accession>
<name>A0ABS7VTE5_9HYPH</name>
<protein>
    <submittedName>
        <fullName evidence="6">Type IV secretion system protein VirB3</fullName>
    </submittedName>
</protein>
<evidence type="ECO:0000256" key="2">
    <source>
        <dbReference type="ARBA" id="ARBA00022692"/>
    </source>
</evidence>
<keyword evidence="2 5" id="KW-0812">Transmembrane</keyword>
<reference evidence="6 7" key="1">
    <citation type="submission" date="2021-09" db="EMBL/GenBank/DDBJ databases">
        <title>The complete genome sequence of a new microorganism.</title>
        <authorList>
            <person name="Zi Z."/>
        </authorList>
    </citation>
    <scope>NUCLEOTIDE SEQUENCE [LARGE SCALE GENOMIC DNA]</scope>
    <source>
        <strain evidence="6 7">WGZ8</strain>
    </source>
</reference>
<proteinExistence type="predicted"/>
<gene>
    <name evidence="6" type="ORF">K9B37_21495</name>
</gene>
<dbReference type="Pfam" id="PF05101">
    <property type="entry name" value="VirB3"/>
    <property type="match status" value="1"/>
</dbReference>
<keyword evidence="3 5" id="KW-1133">Transmembrane helix</keyword>
<evidence type="ECO:0000256" key="5">
    <source>
        <dbReference type="SAM" id="Phobius"/>
    </source>
</evidence>
<organism evidence="6 7">
    <name type="scientific">Microvirga puerhi</name>
    <dbReference type="NCBI Taxonomy" id="2876078"/>
    <lineage>
        <taxon>Bacteria</taxon>
        <taxon>Pseudomonadati</taxon>
        <taxon>Pseudomonadota</taxon>
        <taxon>Alphaproteobacteria</taxon>
        <taxon>Hyphomicrobiales</taxon>
        <taxon>Methylobacteriaceae</taxon>
        <taxon>Microvirga</taxon>
    </lineage>
</organism>
<dbReference type="Proteomes" id="UP000704176">
    <property type="component" value="Unassembled WGS sequence"/>
</dbReference>
<sequence>MDDRLPADPLFVACTRPAMIGGVTIEGVGVNLLFSSILFILAGNIFYFGVAGVIHLIFRALCKHDPNIFRVLNAWRDTKLRCRNRNYWSGSSVSPLKVHRRYTVKDFNLE</sequence>
<dbReference type="InterPro" id="IPR007792">
    <property type="entry name" value="T4SS_VirB3/TrbD/AvhB"/>
</dbReference>